<dbReference type="Gene3D" id="1.20.1250.20">
    <property type="entry name" value="MFS general substrate transporter like domains"/>
    <property type="match status" value="2"/>
</dbReference>
<dbReference type="OrthoDB" id="181905at2"/>
<dbReference type="SUPFAM" id="SSF103473">
    <property type="entry name" value="MFS general substrate transporter"/>
    <property type="match status" value="1"/>
</dbReference>
<dbReference type="GO" id="GO:0015293">
    <property type="term" value="F:symporter activity"/>
    <property type="evidence" value="ECO:0007669"/>
    <property type="project" value="InterPro"/>
</dbReference>
<dbReference type="GO" id="GO:0005886">
    <property type="term" value="C:plasma membrane"/>
    <property type="evidence" value="ECO:0007669"/>
    <property type="project" value="TreeGrafter"/>
</dbReference>
<protein>
    <submittedName>
        <fullName evidence="2">MFS transporter</fullName>
    </submittedName>
</protein>
<organism evidence="2 3">
    <name type="scientific">Niveispirillum cyanobacteriorum</name>
    <dbReference type="NCBI Taxonomy" id="1612173"/>
    <lineage>
        <taxon>Bacteria</taxon>
        <taxon>Pseudomonadati</taxon>
        <taxon>Pseudomonadota</taxon>
        <taxon>Alphaproteobacteria</taxon>
        <taxon>Rhodospirillales</taxon>
        <taxon>Azospirillaceae</taxon>
        <taxon>Niveispirillum</taxon>
    </lineage>
</organism>
<name>A0A2K9N7T0_9PROT</name>
<dbReference type="AlphaFoldDB" id="A0A2K9N7T0"/>
<dbReference type="PANTHER" id="PTHR11328">
    <property type="entry name" value="MAJOR FACILITATOR SUPERFAMILY DOMAIN-CONTAINING PROTEIN"/>
    <property type="match status" value="1"/>
</dbReference>
<dbReference type="Proteomes" id="UP000234752">
    <property type="component" value="Chromosome eg_1"/>
</dbReference>
<evidence type="ECO:0000313" key="2">
    <source>
        <dbReference type="EMBL" id="AUN29157.1"/>
    </source>
</evidence>
<dbReference type="Pfam" id="PF13347">
    <property type="entry name" value="MFS_2"/>
    <property type="match status" value="1"/>
</dbReference>
<comment type="similarity">
    <text evidence="1">Belongs to the sodium:galactoside symporter (TC 2.A.2) family.</text>
</comment>
<accession>A0A2K9N7T0</accession>
<evidence type="ECO:0000313" key="3">
    <source>
        <dbReference type="Proteomes" id="UP000234752"/>
    </source>
</evidence>
<dbReference type="RefSeq" id="WP_102110905.1">
    <property type="nucleotide sequence ID" value="NZ_BMGN01000004.1"/>
</dbReference>
<dbReference type="KEGG" id="ncb:C0V82_02025"/>
<dbReference type="InterPro" id="IPR039672">
    <property type="entry name" value="MFS_2"/>
</dbReference>
<dbReference type="EMBL" id="CP025611">
    <property type="protein sequence ID" value="AUN29157.1"/>
    <property type="molecule type" value="Genomic_DNA"/>
</dbReference>
<keyword evidence="3" id="KW-1185">Reference proteome</keyword>
<sequence length="435" mass="47080">MPIHLRHLLAYALPALPLAVLVLPVYVFLPSAYAQAGMPLAAIGIVLLLARLWDGVTDPLVGALSDRTVTRFGRRKPWIAAGLPLTLLSLWFLMVPGDGVGAVYLLGWSFALFLGWTMMIVPLTAWGAELSVDYHERTRVAGFREGAAIIGTVLALTLPFAMGVGATGQERDALRLLALVLLVVLPLFTVIALVTVPEYPQPIKSPLKFRRGMKVIFANGAFRKLIAAYVINGVANGLPAQLFLFFVQHLLMEGERAGLLLLSYFASGLLAVPLWLWLSGKYGKHVVWRWAMFWNIGWFLAVPLLGPGDFWPFLVICVMTGMSLGADLILPSAMQADVVDMDTARTGRARTGLYFAFWGLATKLATALAALGLTVAGLFGFDPVTGGTAMGQTALLALYALVPVAFKLAAIALLWRWPIDAAMQVSLRARIAART</sequence>
<proteinExistence type="inferred from homology"/>
<evidence type="ECO:0000256" key="1">
    <source>
        <dbReference type="ARBA" id="ARBA00009617"/>
    </source>
</evidence>
<dbReference type="PANTHER" id="PTHR11328:SF24">
    <property type="entry name" value="MAJOR FACILITATOR SUPERFAMILY (MFS) PROFILE DOMAIN-CONTAINING PROTEIN"/>
    <property type="match status" value="1"/>
</dbReference>
<dbReference type="InterPro" id="IPR036259">
    <property type="entry name" value="MFS_trans_sf"/>
</dbReference>
<gene>
    <name evidence="2" type="ORF">C0V82_02025</name>
</gene>
<reference evidence="2 3" key="1">
    <citation type="submission" date="2017-12" db="EMBL/GenBank/DDBJ databases">
        <title>Genomes of bacteria within cyanobacterial aggregates.</title>
        <authorList>
            <person name="Cai H."/>
        </authorList>
    </citation>
    <scope>NUCLEOTIDE SEQUENCE [LARGE SCALE GENOMIC DNA]</scope>
    <source>
        <strain evidence="2 3">TH16</strain>
    </source>
</reference>
<dbReference type="GO" id="GO:0008643">
    <property type="term" value="P:carbohydrate transport"/>
    <property type="evidence" value="ECO:0007669"/>
    <property type="project" value="InterPro"/>
</dbReference>